<evidence type="ECO:0000259" key="2">
    <source>
        <dbReference type="Pfam" id="PF20151"/>
    </source>
</evidence>
<name>A0A164WC31_9AGAM</name>
<dbReference type="InterPro" id="IPR045340">
    <property type="entry name" value="DUF6533"/>
</dbReference>
<feature type="domain" description="DUF6533" evidence="2">
    <location>
        <begin position="18"/>
        <end position="63"/>
    </location>
</feature>
<dbReference type="EMBL" id="KV419403">
    <property type="protein sequence ID" value="KZS94923.1"/>
    <property type="molecule type" value="Genomic_DNA"/>
</dbReference>
<organism evidence="3 4">
    <name type="scientific">Sistotremastrum niveocremeum HHB9708</name>
    <dbReference type="NCBI Taxonomy" id="1314777"/>
    <lineage>
        <taxon>Eukaryota</taxon>
        <taxon>Fungi</taxon>
        <taxon>Dikarya</taxon>
        <taxon>Basidiomycota</taxon>
        <taxon>Agaricomycotina</taxon>
        <taxon>Agaricomycetes</taxon>
        <taxon>Sistotremastrales</taxon>
        <taxon>Sistotremastraceae</taxon>
        <taxon>Sertulicium</taxon>
        <taxon>Sertulicium niveocremeum</taxon>
    </lineage>
</organism>
<feature type="transmembrane region" description="Helical" evidence="1">
    <location>
        <begin position="117"/>
        <end position="136"/>
    </location>
</feature>
<feature type="transmembrane region" description="Helical" evidence="1">
    <location>
        <begin position="87"/>
        <end position="105"/>
    </location>
</feature>
<dbReference type="OrthoDB" id="3349377at2759"/>
<feature type="transmembrane region" description="Helical" evidence="1">
    <location>
        <begin position="240"/>
        <end position="258"/>
    </location>
</feature>
<reference evidence="3 4" key="1">
    <citation type="journal article" date="2016" name="Mol. Biol. Evol.">
        <title>Comparative Genomics of Early-Diverging Mushroom-Forming Fungi Provides Insights into the Origins of Lignocellulose Decay Capabilities.</title>
        <authorList>
            <person name="Nagy L.G."/>
            <person name="Riley R."/>
            <person name="Tritt A."/>
            <person name="Adam C."/>
            <person name="Daum C."/>
            <person name="Floudas D."/>
            <person name="Sun H."/>
            <person name="Yadav J.S."/>
            <person name="Pangilinan J."/>
            <person name="Larsson K.H."/>
            <person name="Matsuura K."/>
            <person name="Barry K."/>
            <person name="Labutti K."/>
            <person name="Kuo R."/>
            <person name="Ohm R.A."/>
            <person name="Bhattacharya S.S."/>
            <person name="Shirouzu T."/>
            <person name="Yoshinaga Y."/>
            <person name="Martin F.M."/>
            <person name="Grigoriev I.V."/>
            <person name="Hibbett D.S."/>
        </authorList>
    </citation>
    <scope>NUCLEOTIDE SEQUENCE [LARGE SCALE GENOMIC DNA]</scope>
    <source>
        <strain evidence="3 4">HHB9708</strain>
    </source>
</reference>
<keyword evidence="4" id="KW-1185">Reference proteome</keyword>
<dbReference type="Pfam" id="PF20151">
    <property type="entry name" value="DUF6533"/>
    <property type="match status" value="1"/>
</dbReference>
<proteinExistence type="predicted"/>
<keyword evidence="1" id="KW-1133">Transmembrane helix</keyword>
<protein>
    <recommendedName>
        <fullName evidence="2">DUF6533 domain-containing protein</fullName>
    </recommendedName>
</protein>
<feature type="transmembrane region" description="Helical" evidence="1">
    <location>
        <begin position="168"/>
        <end position="190"/>
    </location>
</feature>
<dbReference type="Proteomes" id="UP000076722">
    <property type="component" value="Unassembled WGS sequence"/>
</dbReference>
<evidence type="ECO:0000313" key="3">
    <source>
        <dbReference type="EMBL" id="KZS94923.1"/>
    </source>
</evidence>
<sequence>MDVQDEALFLNSLLVSRYGSVCGLTMCVADIATTLPREVLYYWGTAWSLPKILYFYMRYCTLLQQLFLTIALFYPPSNLFCQISVNIQFVMAMSLLWSIEITLVLRIHALYCHKRLWWLMWILFVLSTVISAVFGFREINSAMWYVEVVLNLPCCLAANADLLQHSFWTSWVVTLGFESIIVALAFRALYHYRGLYTNHTGPETLVWTLLRDSIAYYLVILLSGIIYMVVAKELWFNGEIASSILFPLISACGVRLLFRLKTKNAEISGENISTQGVGPASNIEFKIGSRQRDASDTMVMPSTALSTT</sequence>
<accession>A0A164WC31</accession>
<keyword evidence="1" id="KW-0472">Membrane</keyword>
<feature type="transmembrane region" description="Helical" evidence="1">
    <location>
        <begin position="214"/>
        <end position="234"/>
    </location>
</feature>
<dbReference type="STRING" id="1314777.A0A164WC31"/>
<evidence type="ECO:0000256" key="1">
    <source>
        <dbReference type="SAM" id="Phobius"/>
    </source>
</evidence>
<dbReference type="AlphaFoldDB" id="A0A164WC31"/>
<feature type="transmembrane region" description="Helical" evidence="1">
    <location>
        <begin position="56"/>
        <end position="75"/>
    </location>
</feature>
<gene>
    <name evidence="3" type="ORF">SISNIDRAFT_548851</name>
</gene>
<evidence type="ECO:0000313" key="4">
    <source>
        <dbReference type="Proteomes" id="UP000076722"/>
    </source>
</evidence>
<keyword evidence="1" id="KW-0812">Transmembrane</keyword>